<dbReference type="EMBL" id="NBTM02000001">
    <property type="protein sequence ID" value="PNL91539.1"/>
    <property type="molecule type" value="Genomic_DNA"/>
</dbReference>
<dbReference type="GO" id="GO:0002949">
    <property type="term" value="P:tRNA threonylcarbamoyladenosine modification"/>
    <property type="evidence" value="ECO:0007669"/>
    <property type="project" value="InterPro"/>
</dbReference>
<reference evidence="3" key="1">
    <citation type="submission" date="2017-12" db="EMBL/GenBank/DDBJ databases">
        <title>FDA dAtabase for Regulatory Grade micrObial Sequences (FDA-ARGOS): Supporting development and validation of Infectious Disease Dx tests.</title>
        <authorList>
            <person name="Hoffmann M."/>
            <person name="Allard M."/>
            <person name="Evans P."/>
            <person name="Brown E."/>
            <person name="Tallon L."/>
            <person name="Sadzewicz L."/>
            <person name="Sengamalay N."/>
            <person name="Ott S."/>
            <person name="Godinez A."/>
            <person name="Nagaraj S."/>
            <person name="Vavikolanu K."/>
            <person name="Aluvathingal J."/>
            <person name="Nadendla S."/>
            <person name="Sichtig H."/>
        </authorList>
    </citation>
    <scope>NUCLEOTIDE SEQUENCE [LARGE SCALE GENOMIC DNA]</scope>
    <source>
        <strain evidence="3">FDAARGOS_249</strain>
    </source>
</reference>
<dbReference type="InterPro" id="IPR022496">
    <property type="entry name" value="T6A_TsaB"/>
</dbReference>
<dbReference type="SUPFAM" id="SSF53067">
    <property type="entry name" value="Actin-like ATPase domain"/>
    <property type="match status" value="1"/>
</dbReference>
<dbReference type="AlphaFoldDB" id="A0A2J9PMH1"/>
<evidence type="ECO:0000313" key="2">
    <source>
        <dbReference type="EMBL" id="PNL91539.1"/>
    </source>
</evidence>
<accession>A0A2J9PMH1</accession>
<dbReference type="PANTHER" id="PTHR11735:SF11">
    <property type="entry name" value="TRNA THREONYLCARBAMOYLADENOSINE BIOSYNTHESIS PROTEIN TSAB"/>
    <property type="match status" value="1"/>
</dbReference>
<dbReference type="Pfam" id="PF00814">
    <property type="entry name" value="TsaD"/>
    <property type="match status" value="1"/>
</dbReference>
<protein>
    <submittedName>
        <fullName evidence="2">tRNA (Adenosine(37)-N6)-threonylcarbamoyltransferase complex dimerization subunit type 1 TsaB</fullName>
    </submittedName>
</protein>
<evidence type="ECO:0000259" key="1">
    <source>
        <dbReference type="Pfam" id="PF00814"/>
    </source>
</evidence>
<dbReference type="Gene3D" id="3.30.420.40">
    <property type="match status" value="1"/>
</dbReference>
<gene>
    <name evidence="2" type="primary">tsaB</name>
    <name evidence="2" type="ORF">A6J77_004610</name>
</gene>
<dbReference type="InterPro" id="IPR000905">
    <property type="entry name" value="Gcp-like_dom"/>
</dbReference>
<comment type="caution">
    <text evidence="2">The sequence shown here is derived from an EMBL/GenBank/DDBJ whole genome shotgun (WGS) entry which is preliminary data.</text>
</comment>
<dbReference type="CDD" id="cd24032">
    <property type="entry name" value="ASKHA_NBD_TsaB"/>
    <property type="match status" value="1"/>
</dbReference>
<feature type="domain" description="Gcp-like" evidence="1">
    <location>
        <begin position="27"/>
        <end position="150"/>
    </location>
</feature>
<dbReference type="GO" id="GO:0016740">
    <property type="term" value="F:transferase activity"/>
    <property type="evidence" value="ECO:0007669"/>
    <property type="project" value="UniProtKB-KW"/>
</dbReference>
<dbReference type="GO" id="GO:0005829">
    <property type="term" value="C:cytosol"/>
    <property type="evidence" value="ECO:0007669"/>
    <property type="project" value="TreeGrafter"/>
</dbReference>
<name>A0A2J9PMH1_9LACT</name>
<dbReference type="NCBIfam" id="TIGR03725">
    <property type="entry name" value="T6A_YeaZ"/>
    <property type="match status" value="1"/>
</dbReference>
<proteinExistence type="predicted"/>
<organism evidence="2 3">
    <name type="scientific">Aerococcus viridans</name>
    <dbReference type="NCBI Taxonomy" id="1377"/>
    <lineage>
        <taxon>Bacteria</taxon>
        <taxon>Bacillati</taxon>
        <taxon>Bacillota</taxon>
        <taxon>Bacilli</taxon>
        <taxon>Lactobacillales</taxon>
        <taxon>Aerococcaceae</taxon>
        <taxon>Aerococcus</taxon>
    </lineage>
</organism>
<dbReference type="PANTHER" id="PTHR11735">
    <property type="entry name" value="TRNA N6-ADENOSINE THREONYLCARBAMOYLTRANSFERASE"/>
    <property type="match status" value="1"/>
</dbReference>
<sequence length="252" mass="27680">MKTLAIDTSTQALSVALRDGDQVVAETTTNTKIKHSTQLLPLIDSMFKLIGWQPIDLEGIVVTEGPGSYTGLRIGVTAAKTMANTLNIPLFALPTLMALAGNVQATSGPTLIVPFIDARRKTAFATVYLREGNRFTPLFTTSHGQFIQFLDQVETYLKDNPDLQSLPLNFVSPDIEAFRQDIEAQFGDRAIIFPNEFGLIHAGHLGALPLKQVDVETFIPDYAKLSEAEENWVAQNPEEAKADEGTYVERTN</sequence>
<keyword evidence="2" id="KW-0808">Transferase</keyword>
<dbReference type="RefSeq" id="WP_083068588.1">
    <property type="nucleotide sequence ID" value="NZ_NBTM02000001.1"/>
</dbReference>
<evidence type="ECO:0000313" key="3">
    <source>
        <dbReference type="Proteomes" id="UP000192813"/>
    </source>
</evidence>
<dbReference type="Proteomes" id="UP000192813">
    <property type="component" value="Unassembled WGS sequence"/>
</dbReference>
<dbReference type="InterPro" id="IPR043129">
    <property type="entry name" value="ATPase_NBD"/>
</dbReference>